<dbReference type="Proteomes" id="UP001332939">
    <property type="component" value="Unassembled WGS sequence"/>
</dbReference>
<feature type="domain" description="Glycosyltransferase subfamily 4-like N-terminal" evidence="2">
    <location>
        <begin position="12"/>
        <end position="168"/>
    </location>
</feature>
<gene>
    <name evidence="3" type="ORF">NA736_17110</name>
</gene>
<dbReference type="Pfam" id="PF00534">
    <property type="entry name" value="Glycos_transf_1"/>
    <property type="match status" value="1"/>
</dbReference>
<evidence type="ECO:0000313" key="4">
    <source>
        <dbReference type="Proteomes" id="UP001332939"/>
    </source>
</evidence>
<dbReference type="PANTHER" id="PTHR12526">
    <property type="entry name" value="GLYCOSYLTRANSFERASE"/>
    <property type="match status" value="1"/>
</dbReference>
<proteinExistence type="predicted"/>
<dbReference type="GO" id="GO:0016757">
    <property type="term" value="F:glycosyltransferase activity"/>
    <property type="evidence" value="ECO:0007669"/>
    <property type="project" value="UniProtKB-KW"/>
</dbReference>
<dbReference type="EMBL" id="JAMZOO010000008">
    <property type="protein sequence ID" value="MEB6858736.1"/>
    <property type="molecule type" value="Genomic_DNA"/>
</dbReference>
<dbReference type="Gene3D" id="3.40.50.2000">
    <property type="entry name" value="Glycogen Phosphorylase B"/>
    <property type="match status" value="2"/>
</dbReference>
<keyword evidence="4" id="KW-1185">Reference proteome</keyword>
<sequence>MKLLFVITGLGMGGAEVQLCNLADKLQSEYNNIIIIVLSGENIINIPKSKKIKIINLNIKKKPTSFIFGLIKARAIIKKFKPDIVHSHMFHANIFSRILRLFCKIPVLISTAHSKNEGGKFRMFLYRTTDKLATISTNVSQEAVDSFILQKAAPPEKIIAMYNGIDTTLFSFNEIAREKKRAEINLNDNYNLILAVGRLTKAKDYPNLLHAFSKLNLSKKSKLVIIGDGEEKENLQQLAFDLKISKDILWLGIRYDVPDWMSACDLFVLSSAWEGFGLVVAEAMSCKRLVIGTNSGGISEVINKYGLVIPPKNSFALTSSITQYLTLPEKERSTLGILAREHIINTFSFEKICQQWLTLYNQLLNRKLKNGDK</sequence>
<dbReference type="Pfam" id="PF13439">
    <property type="entry name" value="Glyco_transf_4"/>
    <property type="match status" value="1"/>
</dbReference>
<dbReference type="InterPro" id="IPR028098">
    <property type="entry name" value="Glyco_trans_4-like_N"/>
</dbReference>
<dbReference type="SUPFAM" id="SSF53756">
    <property type="entry name" value="UDP-Glycosyltransferase/glycogen phosphorylase"/>
    <property type="match status" value="1"/>
</dbReference>
<protein>
    <submittedName>
        <fullName evidence="3">Glycosyltransferase</fullName>
        <ecNumber evidence="3">2.4.-.-</ecNumber>
    </submittedName>
</protein>
<accession>A0ABU6EI41</accession>
<dbReference type="InterPro" id="IPR001296">
    <property type="entry name" value="Glyco_trans_1"/>
</dbReference>
<feature type="domain" description="Glycosyl transferase family 1" evidence="1">
    <location>
        <begin position="177"/>
        <end position="332"/>
    </location>
</feature>
<reference evidence="3 4" key="1">
    <citation type="submission" date="2022-05" db="EMBL/GenBank/DDBJ databases">
        <title>Whole genome sequences of Escherichia coli of fish isolates collected from Assam, India.</title>
        <authorList>
            <person name="Sudha S."/>
            <person name="Muneeb K.H."/>
            <person name="Rakshit O."/>
            <person name="Mendem S.K."/>
            <person name="Raisen C."/>
            <person name="Holmes M.A."/>
            <person name="Shome B.R."/>
            <person name="Sivaraman G.K."/>
        </authorList>
    </citation>
    <scope>NUCLEOTIDE SEQUENCE [LARGE SCALE GENOMIC DNA]</scope>
    <source>
        <strain evidence="3 4">278</strain>
    </source>
</reference>
<dbReference type="EC" id="2.4.-.-" evidence="3"/>
<evidence type="ECO:0000313" key="3">
    <source>
        <dbReference type="EMBL" id="MEB6858736.1"/>
    </source>
</evidence>
<comment type="caution">
    <text evidence="3">The sequence shown here is derived from an EMBL/GenBank/DDBJ whole genome shotgun (WGS) entry which is preliminary data.</text>
</comment>
<dbReference type="RefSeq" id="WP_325935684.1">
    <property type="nucleotide sequence ID" value="NZ_JAMZOO010000008.1"/>
</dbReference>
<name>A0ABU6EI41_9GAMM</name>
<evidence type="ECO:0000259" key="1">
    <source>
        <dbReference type="Pfam" id="PF00534"/>
    </source>
</evidence>
<organism evidence="3 4">
    <name type="scientific">Proteus cibi</name>
    <dbReference type="NCBI Taxonomy" id="2050966"/>
    <lineage>
        <taxon>Bacteria</taxon>
        <taxon>Pseudomonadati</taxon>
        <taxon>Pseudomonadota</taxon>
        <taxon>Gammaproteobacteria</taxon>
        <taxon>Enterobacterales</taxon>
        <taxon>Morganellaceae</taxon>
        <taxon>Proteus</taxon>
    </lineage>
</organism>
<keyword evidence="3" id="KW-0328">Glycosyltransferase</keyword>
<evidence type="ECO:0000259" key="2">
    <source>
        <dbReference type="Pfam" id="PF13439"/>
    </source>
</evidence>
<keyword evidence="3" id="KW-0808">Transferase</keyword>